<dbReference type="InParanoid" id="M4BI97"/>
<organism evidence="2 3">
    <name type="scientific">Hyaloperonospora arabidopsidis (strain Emoy2)</name>
    <name type="common">Downy mildew agent</name>
    <name type="synonym">Peronospora arabidopsidis</name>
    <dbReference type="NCBI Taxonomy" id="559515"/>
    <lineage>
        <taxon>Eukaryota</taxon>
        <taxon>Sar</taxon>
        <taxon>Stramenopiles</taxon>
        <taxon>Oomycota</taxon>
        <taxon>Peronosporomycetes</taxon>
        <taxon>Peronosporales</taxon>
        <taxon>Peronosporaceae</taxon>
        <taxon>Hyaloperonospora</taxon>
    </lineage>
</organism>
<protein>
    <submittedName>
        <fullName evidence="2">Uncharacterized protein</fullName>
    </submittedName>
</protein>
<keyword evidence="3" id="KW-1185">Reference proteome</keyword>
<proteinExistence type="predicted"/>
<feature type="compositionally biased region" description="Basic and acidic residues" evidence="1">
    <location>
        <begin position="1"/>
        <end position="12"/>
    </location>
</feature>
<sequence length="88" mass="10069">MARSHDHGKLDGWIKSSRKKTPPHVVTFTIKRENLLLAAQARLRFAPLGVERSTDLASDEIAAFQDSYVIHLDQQTSRDWFISRKLPP</sequence>
<dbReference type="Proteomes" id="UP000011713">
    <property type="component" value="Unassembled WGS sequence"/>
</dbReference>
<reference evidence="2" key="2">
    <citation type="submission" date="2015-06" db="UniProtKB">
        <authorList>
            <consortium name="EnsemblProtists"/>
        </authorList>
    </citation>
    <scope>IDENTIFICATION</scope>
    <source>
        <strain evidence="2">Emoy2</strain>
    </source>
</reference>
<dbReference type="EMBL" id="JH598287">
    <property type="status" value="NOT_ANNOTATED_CDS"/>
    <property type="molecule type" value="Genomic_DNA"/>
</dbReference>
<accession>M4BI97</accession>
<dbReference type="AlphaFoldDB" id="M4BI97"/>
<reference evidence="3" key="1">
    <citation type="journal article" date="2010" name="Science">
        <title>Signatures of adaptation to obligate biotrophy in the Hyaloperonospora arabidopsidis genome.</title>
        <authorList>
            <person name="Baxter L."/>
            <person name="Tripathy S."/>
            <person name="Ishaque N."/>
            <person name="Boot N."/>
            <person name="Cabral A."/>
            <person name="Kemen E."/>
            <person name="Thines M."/>
            <person name="Ah-Fong A."/>
            <person name="Anderson R."/>
            <person name="Badejoko W."/>
            <person name="Bittner-Eddy P."/>
            <person name="Boore J.L."/>
            <person name="Chibucos M.C."/>
            <person name="Coates M."/>
            <person name="Dehal P."/>
            <person name="Delehaunty K."/>
            <person name="Dong S."/>
            <person name="Downton P."/>
            <person name="Dumas B."/>
            <person name="Fabro G."/>
            <person name="Fronick C."/>
            <person name="Fuerstenberg S.I."/>
            <person name="Fulton L."/>
            <person name="Gaulin E."/>
            <person name="Govers F."/>
            <person name="Hughes L."/>
            <person name="Humphray S."/>
            <person name="Jiang R.H."/>
            <person name="Judelson H."/>
            <person name="Kamoun S."/>
            <person name="Kyung K."/>
            <person name="Meijer H."/>
            <person name="Minx P."/>
            <person name="Morris P."/>
            <person name="Nelson J."/>
            <person name="Phuntumart V."/>
            <person name="Qutob D."/>
            <person name="Rehmany A."/>
            <person name="Rougon-Cardoso A."/>
            <person name="Ryden P."/>
            <person name="Torto-Alalibo T."/>
            <person name="Studholme D."/>
            <person name="Wang Y."/>
            <person name="Win J."/>
            <person name="Wood J."/>
            <person name="Clifton S.W."/>
            <person name="Rogers J."/>
            <person name="Van den Ackerveken G."/>
            <person name="Jones J.D."/>
            <person name="McDowell J.M."/>
            <person name="Beynon J."/>
            <person name="Tyler B.M."/>
        </authorList>
    </citation>
    <scope>NUCLEOTIDE SEQUENCE [LARGE SCALE GENOMIC DNA]</scope>
    <source>
        <strain evidence="3">Emoy2</strain>
    </source>
</reference>
<dbReference type="EnsemblProtists" id="HpaT806123">
    <property type="protein sequence ID" value="HpaP806123"/>
    <property type="gene ID" value="HpaG806123"/>
</dbReference>
<evidence type="ECO:0000256" key="1">
    <source>
        <dbReference type="SAM" id="MobiDB-lite"/>
    </source>
</evidence>
<name>M4BI97_HYAAE</name>
<dbReference type="HOGENOM" id="CLU_2473763_0_0_1"/>
<dbReference type="VEuPathDB" id="FungiDB:HpaG806123"/>
<evidence type="ECO:0000313" key="2">
    <source>
        <dbReference type="EnsemblProtists" id="HpaP806123"/>
    </source>
</evidence>
<evidence type="ECO:0000313" key="3">
    <source>
        <dbReference type="Proteomes" id="UP000011713"/>
    </source>
</evidence>
<feature type="region of interest" description="Disordered" evidence="1">
    <location>
        <begin position="1"/>
        <end position="20"/>
    </location>
</feature>